<dbReference type="EMBL" id="CM026424">
    <property type="protein sequence ID" value="KAG0579890.1"/>
    <property type="molecule type" value="Genomic_DNA"/>
</dbReference>
<evidence type="ECO:0000313" key="2">
    <source>
        <dbReference type="Proteomes" id="UP000822688"/>
    </source>
</evidence>
<accession>A0A8T0I883</accession>
<keyword evidence="2" id="KW-1185">Reference proteome</keyword>
<evidence type="ECO:0000313" key="1">
    <source>
        <dbReference type="EMBL" id="KAG0579890.1"/>
    </source>
</evidence>
<protein>
    <submittedName>
        <fullName evidence="1">Uncharacterized protein</fullName>
    </submittedName>
</protein>
<dbReference type="Proteomes" id="UP000822688">
    <property type="component" value="Chromosome 4"/>
</dbReference>
<gene>
    <name evidence="1" type="ORF">KC19_4G131900</name>
</gene>
<dbReference type="AlphaFoldDB" id="A0A8T0I883"/>
<proteinExistence type="predicted"/>
<organism evidence="1 2">
    <name type="scientific">Ceratodon purpureus</name>
    <name type="common">Fire moss</name>
    <name type="synonym">Dicranum purpureum</name>
    <dbReference type="NCBI Taxonomy" id="3225"/>
    <lineage>
        <taxon>Eukaryota</taxon>
        <taxon>Viridiplantae</taxon>
        <taxon>Streptophyta</taxon>
        <taxon>Embryophyta</taxon>
        <taxon>Bryophyta</taxon>
        <taxon>Bryophytina</taxon>
        <taxon>Bryopsida</taxon>
        <taxon>Dicranidae</taxon>
        <taxon>Pseudoditrichales</taxon>
        <taxon>Ditrichaceae</taxon>
        <taxon>Ceratodon</taxon>
    </lineage>
</organism>
<comment type="caution">
    <text evidence="1">The sequence shown here is derived from an EMBL/GenBank/DDBJ whole genome shotgun (WGS) entry which is preliminary data.</text>
</comment>
<name>A0A8T0I883_CERPU</name>
<sequence>MKHLRKQAKCENFVNPHHQTGYNCKIRYSLEQWDLQLVFKPNLHTLVSPQTRYGDYSRKNQLHKTFGQSYAFATSTDQAVSHAAVRLKTSVSCKIATLVTLLVKPYPRNQVPPRNISETSAFGYDHDLKSLNI</sequence>
<reference evidence="1" key="1">
    <citation type="submission" date="2020-06" db="EMBL/GenBank/DDBJ databases">
        <title>WGS assembly of Ceratodon purpureus strain R40.</title>
        <authorList>
            <person name="Carey S.B."/>
            <person name="Jenkins J."/>
            <person name="Shu S."/>
            <person name="Lovell J.T."/>
            <person name="Sreedasyam A."/>
            <person name="Maumus F."/>
            <person name="Tiley G.P."/>
            <person name="Fernandez-Pozo N."/>
            <person name="Barry K."/>
            <person name="Chen C."/>
            <person name="Wang M."/>
            <person name="Lipzen A."/>
            <person name="Daum C."/>
            <person name="Saski C.A."/>
            <person name="Payton A.C."/>
            <person name="Mcbreen J.C."/>
            <person name="Conrad R.E."/>
            <person name="Kollar L.M."/>
            <person name="Olsson S."/>
            <person name="Huttunen S."/>
            <person name="Landis J.B."/>
            <person name="Wickett N.J."/>
            <person name="Johnson M.G."/>
            <person name="Rensing S.A."/>
            <person name="Grimwood J."/>
            <person name="Schmutz J."/>
            <person name="Mcdaniel S.F."/>
        </authorList>
    </citation>
    <scope>NUCLEOTIDE SEQUENCE</scope>
    <source>
        <strain evidence="1">R40</strain>
    </source>
</reference>